<dbReference type="Proteomes" id="UP001465755">
    <property type="component" value="Unassembled WGS sequence"/>
</dbReference>
<evidence type="ECO:0000256" key="3">
    <source>
        <dbReference type="ARBA" id="ARBA00022679"/>
    </source>
</evidence>
<sequence>MFRQALSIAKEARHGVKLILAQPLPPVKRCQLAVLKLVAIAGYRWGKRFGFQSNHGKRGAVPARTAFLGEGITKSFSPTTTPSVAVLIPVYAGDLAEVKRLRSAVARLHQQTTPPAAIIIVNDASPHELSFAEHPVQVVMETLPTNSGSGRARNVGFDIARTLGVDVLCCTDSDCLPAADWVERMVNAQARTPGIWYGNTSSHQPESLTGLFHDITGALNGRLLPDGQVVYGTTCNLSISLPHVHLDFDPNFTIASFEDLEWCFSAKQLGIPVNYEPNAAVPCPSPKGNASK</sequence>
<evidence type="ECO:0000256" key="2">
    <source>
        <dbReference type="ARBA" id="ARBA00022676"/>
    </source>
</evidence>
<gene>
    <name evidence="5" type="ORF">WJX73_002408</name>
</gene>
<keyword evidence="3" id="KW-0808">Transferase</keyword>
<evidence type="ECO:0000313" key="5">
    <source>
        <dbReference type="EMBL" id="KAK9795480.1"/>
    </source>
</evidence>
<dbReference type="Pfam" id="PF00535">
    <property type="entry name" value="Glycos_transf_2"/>
    <property type="match status" value="1"/>
</dbReference>
<dbReference type="AlphaFoldDB" id="A0AAW1NUN3"/>
<evidence type="ECO:0000259" key="4">
    <source>
        <dbReference type="Pfam" id="PF00535"/>
    </source>
</evidence>
<dbReference type="InterPro" id="IPR001173">
    <property type="entry name" value="Glyco_trans_2-like"/>
</dbReference>
<protein>
    <recommendedName>
        <fullName evidence="4">Glycosyltransferase 2-like domain-containing protein</fullName>
    </recommendedName>
</protein>
<dbReference type="Gene3D" id="3.90.550.10">
    <property type="entry name" value="Spore Coat Polysaccharide Biosynthesis Protein SpsA, Chain A"/>
    <property type="match status" value="1"/>
</dbReference>
<proteinExistence type="inferred from homology"/>
<keyword evidence="2" id="KW-0328">Glycosyltransferase</keyword>
<dbReference type="PANTHER" id="PTHR43179:SF12">
    <property type="entry name" value="GALACTOFURANOSYLTRANSFERASE GLFT2"/>
    <property type="match status" value="1"/>
</dbReference>
<evidence type="ECO:0000313" key="6">
    <source>
        <dbReference type="Proteomes" id="UP001465755"/>
    </source>
</evidence>
<dbReference type="SUPFAM" id="SSF53448">
    <property type="entry name" value="Nucleotide-diphospho-sugar transferases"/>
    <property type="match status" value="1"/>
</dbReference>
<organism evidence="5 6">
    <name type="scientific">Symbiochloris irregularis</name>
    <dbReference type="NCBI Taxonomy" id="706552"/>
    <lineage>
        <taxon>Eukaryota</taxon>
        <taxon>Viridiplantae</taxon>
        <taxon>Chlorophyta</taxon>
        <taxon>core chlorophytes</taxon>
        <taxon>Trebouxiophyceae</taxon>
        <taxon>Trebouxiales</taxon>
        <taxon>Trebouxiaceae</taxon>
        <taxon>Symbiochloris</taxon>
    </lineage>
</organism>
<accession>A0AAW1NUN3</accession>
<reference evidence="5 6" key="1">
    <citation type="journal article" date="2024" name="Nat. Commun.">
        <title>Phylogenomics reveals the evolutionary origins of lichenization in chlorophyte algae.</title>
        <authorList>
            <person name="Puginier C."/>
            <person name="Libourel C."/>
            <person name="Otte J."/>
            <person name="Skaloud P."/>
            <person name="Haon M."/>
            <person name="Grisel S."/>
            <person name="Petersen M."/>
            <person name="Berrin J.G."/>
            <person name="Delaux P.M."/>
            <person name="Dal Grande F."/>
            <person name="Keller J."/>
        </authorList>
    </citation>
    <scope>NUCLEOTIDE SEQUENCE [LARGE SCALE GENOMIC DNA]</scope>
    <source>
        <strain evidence="5 6">SAG 2036</strain>
    </source>
</reference>
<keyword evidence="6" id="KW-1185">Reference proteome</keyword>
<dbReference type="InterPro" id="IPR029044">
    <property type="entry name" value="Nucleotide-diphossugar_trans"/>
</dbReference>
<dbReference type="CDD" id="cd00761">
    <property type="entry name" value="Glyco_tranf_GTA_type"/>
    <property type="match status" value="1"/>
</dbReference>
<dbReference type="EMBL" id="JALJOQ010000129">
    <property type="protein sequence ID" value="KAK9795480.1"/>
    <property type="molecule type" value="Genomic_DNA"/>
</dbReference>
<dbReference type="PANTHER" id="PTHR43179">
    <property type="entry name" value="RHAMNOSYLTRANSFERASE WBBL"/>
    <property type="match status" value="1"/>
</dbReference>
<comment type="similarity">
    <text evidence="1">Belongs to the glycosyltransferase 2 family.</text>
</comment>
<dbReference type="GO" id="GO:0016757">
    <property type="term" value="F:glycosyltransferase activity"/>
    <property type="evidence" value="ECO:0007669"/>
    <property type="project" value="UniProtKB-KW"/>
</dbReference>
<name>A0AAW1NUN3_9CHLO</name>
<comment type="caution">
    <text evidence="5">The sequence shown here is derived from an EMBL/GenBank/DDBJ whole genome shotgun (WGS) entry which is preliminary data.</text>
</comment>
<feature type="domain" description="Glycosyltransferase 2-like" evidence="4">
    <location>
        <begin position="86"/>
        <end position="206"/>
    </location>
</feature>
<evidence type="ECO:0000256" key="1">
    <source>
        <dbReference type="ARBA" id="ARBA00006739"/>
    </source>
</evidence>